<dbReference type="Proteomes" id="UP000265618">
    <property type="component" value="Unassembled WGS sequence"/>
</dbReference>
<sequence length="88" mass="9006">SRPMSQSASPADSKASVSAPKQSSLVDLADLVGTASTAPVPQKQVTSPTDGIDIDVGYAAAMLGMDVAPQAQSEKAKPKALDLDDFFN</sequence>
<protein>
    <submittedName>
        <fullName evidence="2">Uncharacterized protein</fullName>
    </submittedName>
</protein>
<name>A0A391NS77_9EUKA</name>
<feature type="region of interest" description="Disordered" evidence="1">
    <location>
        <begin position="1"/>
        <end position="22"/>
    </location>
</feature>
<proteinExistence type="predicted"/>
<gene>
    <name evidence="2" type="ORF">KIPB_013555</name>
</gene>
<evidence type="ECO:0000313" key="3">
    <source>
        <dbReference type="Proteomes" id="UP000265618"/>
    </source>
</evidence>
<feature type="region of interest" description="Disordered" evidence="1">
    <location>
        <begin position="69"/>
        <end position="88"/>
    </location>
</feature>
<comment type="caution">
    <text evidence="2">The sequence shown here is derived from an EMBL/GenBank/DDBJ whole genome shotgun (WGS) entry which is preliminary data.</text>
</comment>
<feature type="non-terminal residue" evidence="2">
    <location>
        <position position="1"/>
    </location>
</feature>
<accession>A0A391NS77</accession>
<reference evidence="2 3" key="1">
    <citation type="journal article" date="2018" name="PLoS ONE">
        <title>The draft genome of Kipferlia bialata reveals reductive genome evolution in fornicate parasites.</title>
        <authorList>
            <person name="Tanifuji G."/>
            <person name="Takabayashi S."/>
            <person name="Kume K."/>
            <person name="Takagi M."/>
            <person name="Nakayama T."/>
            <person name="Kamikawa R."/>
            <person name="Inagaki Y."/>
            <person name="Hashimoto T."/>
        </authorList>
    </citation>
    <scope>NUCLEOTIDE SEQUENCE [LARGE SCALE GENOMIC DNA]</scope>
    <source>
        <strain evidence="2">NY0173</strain>
    </source>
</reference>
<evidence type="ECO:0000313" key="2">
    <source>
        <dbReference type="EMBL" id="GCA64201.1"/>
    </source>
</evidence>
<evidence type="ECO:0000256" key="1">
    <source>
        <dbReference type="SAM" id="MobiDB-lite"/>
    </source>
</evidence>
<keyword evidence="3" id="KW-1185">Reference proteome</keyword>
<organism evidence="2 3">
    <name type="scientific">Kipferlia bialata</name>
    <dbReference type="NCBI Taxonomy" id="797122"/>
    <lineage>
        <taxon>Eukaryota</taxon>
        <taxon>Metamonada</taxon>
        <taxon>Carpediemonas-like organisms</taxon>
        <taxon>Kipferlia</taxon>
    </lineage>
</organism>
<dbReference type="AlphaFoldDB" id="A0A391NS77"/>
<dbReference type="EMBL" id="BDIP01006508">
    <property type="protein sequence ID" value="GCA64201.1"/>
    <property type="molecule type" value="Genomic_DNA"/>
</dbReference>